<dbReference type="InterPro" id="IPR014567">
    <property type="entry name" value="UCP031900"/>
</dbReference>
<name>V4QWJ1_9HYPH</name>
<accession>V4QWJ1</accession>
<reference evidence="2 3" key="1">
    <citation type="journal article" date="2014" name="Genome Announc.">
        <title>Draft Genome Sequence of Lutibaculum baratangense Strain AMV1T, Isolated from a Mud Volcano in Andamans, India.</title>
        <authorList>
            <person name="Singh A."/>
            <person name="Sreenivas A."/>
            <person name="Sathyanarayana Reddy G."/>
            <person name="Pinnaka A.K."/>
            <person name="Shivaji S."/>
        </authorList>
    </citation>
    <scope>NUCLEOTIDE SEQUENCE [LARGE SCALE GENOMIC DNA]</scope>
    <source>
        <strain evidence="2 3">AMV1</strain>
    </source>
</reference>
<dbReference type="Pfam" id="PF13449">
    <property type="entry name" value="Phytase-like"/>
    <property type="match status" value="1"/>
</dbReference>
<dbReference type="eggNOG" id="COG4246">
    <property type="taxonomic scope" value="Bacteria"/>
</dbReference>
<gene>
    <name evidence="2" type="ORF">N177_2561</name>
</gene>
<dbReference type="InterPro" id="IPR027372">
    <property type="entry name" value="Phytase-like_dom"/>
</dbReference>
<organism evidence="2 3">
    <name type="scientific">Lutibaculum baratangense AMV1</name>
    <dbReference type="NCBI Taxonomy" id="631454"/>
    <lineage>
        <taxon>Bacteria</taxon>
        <taxon>Pseudomonadati</taxon>
        <taxon>Pseudomonadota</taxon>
        <taxon>Alphaproteobacteria</taxon>
        <taxon>Hyphomicrobiales</taxon>
        <taxon>Tepidamorphaceae</taxon>
        <taxon>Lutibaculum</taxon>
    </lineage>
</organism>
<dbReference type="RefSeq" id="WP_023432690.1">
    <property type="nucleotide sequence ID" value="NZ_AWXZ01000035.1"/>
</dbReference>
<dbReference type="SUPFAM" id="SSF50956">
    <property type="entry name" value="Thermostable phytase (3-phytase)"/>
    <property type="match status" value="1"/>
</dbReference>
<feature type="domain" description="Phytase-like" evidence="1">
    <location>
        <begin position="58"/>
        <end position="312"/>
    </location>
</feature>
<sequence length="327" mass="35519">MRGGLWAALLVTTAVPLRADPVEVSSTAFTAFEPGSDAEIFGALRFIGGLQLDSRDDRFGGLSGLEISADGRDLLMVTDTGNMIQARLEEEAGRPARLVDVEAWPLVGADGRRLGGKHGSDAEALRRAPDGKRVLVGFERDNRVLSYEASPEGRVTEPRLVPVPDAVRDLPHNQGLEALAVAPPGTPRPGLTVMFGEAERGDGRLHGWVLDAQGRELGTIYAEASDDFSATDAVFTDEGDLILLERRYKPLFGVAMRIRRFAEASIEPGAVLAGDTLITARMNYVVDNMEGIAFHRDEEGRAILTVVSDDNFNILQRNLLLRFEIVD</sequence>
<proteinExistence type="predicted"/>
<dbReference type="PIRSF" id="PIRSF031900">
    <property type="entry name" value="UCP031900"/>
    <property type="match status" value="1"/>
</dbReference>
<evidence type="ECO:0000313" key="2">
    <source>
        <dbReference type="EMBL" id="ESR24112.1"/>
    </source>
</evidence>
<comment type="caution">
    <text evidence="2">The sequence shown here is derived from an EMBL/GenBank/DDBJ whole genome shotgun (WGS) entry which is preliminary data.</text>
</comment>
<dbReference type="AlphaFoldDB" id="V4QWJ1"/>
<protein>
    <recommendedName>
        <fullName evidence="1">Phytase-like domain-containing protein</fullName>
    </recommendedName>
</protein>
<dbReference type="STRING" id="631454.N177_2561"/>
<dbReference type="Proteomes" id="UP000017819">
    <property type="component" value="Unassembled WGS sequence"/>
</dbReference>
<evidence type="ECO:0000259" key="1">
    <source>
        <dbReference type="Pfam" id="PF13449"/>
    </source>
</evidence>
<dbReference type="EMBL" id="AWXZ01000035">
    <property type="protein sequence ID" value="ESR24112.1"/>
    <property type="molecule type" value="Genomic_DNA"/>
</dbReference>
<evidence type="ECO:0000313" key="3">
    <source>
        <dbReference type="Proteomes" id="UP000017819"/>
    </source>
</evidence>
<keyword evidence="3" id="KW-1185">Reference proteome</keyword>
<dbReference type="OrthoDB" id="9798693at2"/>